<sequence>MGMDLAGFNSAPAGEVRPMLTACLSVPRWVDTVLAGRPYRSMDALVNAAAAVSPLDPAETRLAIEAHPRIGERAAGWSRAEQSGVDDDAAERFREANAEYEHRFGHVYLVCAAGRDGDELLADLRSRMANDPETELAVAGRELLEIAVRRLRKAVLS</sequence>
<feature type="domain" description="Oxo-4-hydroxy-4-carboxy-5-ureidoimidazoline decarboxylase" evidence="7">
    <location>
        <begin position="9"/>
        <end position="152"/>
    </location>
</feature>
<evidence type="ECO:0000313" key="8">
    <source>
        <dbReference type="EMBL" id="GLY67052.1"/>
    </source>
</evidence>
<dbReference type="GO" id="GO:0006144">
    <property type="term" value="P:purine nucleobase metabolic process"/>
    <property type="evidence" value="ECO:0007669"/>
    <property type="project" value="UniProtKB-KW"/>
</dbReference>
<comment type="caution">
    <text evidence="8">The sequence shown here is derived from an EMBL/GenBank/DDBJ whole genome shotgun (WGS) entry which is preliminary data.</text>
</comment>
<dbReference type="GO" id="GO:0051997">
    <property type="term" value="F:2-oxo-4-hydroxy-4-carboxy-5-ureidoimidazoline decarboxylase activity"/>
    <property type="evidence" value="ECO:0007669"/>
    <property type="project" value="UniProtKB-EC"/>
</dbReference>
<dbReference type="InterPro" id="IPR018020">
    <property type="entry name" value="OHCU_decarboxylase"/>
</dbReference>
<dbReference type="EC" id="4.1.1.97" evidence="3"/>
<evidence type="ECO:0000256" key="4">
    <source>
        <dbReference type="ARBA" id="ARBA00022631"/>
    </source>
</evidence>
<dbReference type="EMBL" id="BSTI01000007">
    <property type="protein sequence ID" value="GLY67052.1"/>
    <property type="molecule type" value="Genomic_DNA"/>
</dbReference>
<name>A0A9W6R3N4_9PSEU</name>
<gene>
    <name evidence="8" type="ORF">Atai01_36710</name>
</gene>
<dbReference type="PANTHER" id="PTHR43466:SF1">
    <property type="entry name" value="2-OXO-4-HYDROXY-4-CARBOXY-5-UREIDOIMIDAZOLINE DECARBOXYLASE-RELATED"/>
    <property type="match status" value="1"/>
</dbReference>
<dbReference type="Proteomes" id="UP001165136">
    <property type="component" value="Unassembled WGS sequence"/>
</dbReference>
<organism evidence="8 9">
    <name type="scientific">Amycolatopsis taiwanensis</name>
    <dbReference type="NCBI Taxonomy" id="342230"/>
    <lineage>
        <taxon>Bacteria</taxon>
        <taxon>Bacillati</taxon>
        <taxon>Actinomycetota</taxon>
        <taxon>Actinomycetes</taxon>
        <taxon>Pseudonocardiales</taxon>
        <taxon>Pseudonocardiaceae</taxon>
        <taxon>Amycolatopsis</taxon>
    </lineage>
</organism>
<evidence type="ECO:0000256" key="1">
    <source>
        <dbReference type="ARBA" id="ARBA00001163"/>
    </source>
</evidence>
<dbReference type="Gene3D" id="1.10.3330.10">
    <property type="entry name" value="Oxo-4-hydroxy-4-carboxy-5-ureidoimidazoline decarboxylase"/>
    <property type="match status" value="1"/>
</dbReference>
<dbReference type="NCBIfam" id="NF010372">
    <property type="entry name" value="PRK13798.1"/>
    <property type="match status" value="1"/>
</dbReference>
<keyword evidence="4" id="KW-0659">Purine metabolism</keyword>
<reference evidence="8" key="1">
    <citation type="submission" date="2023-03" db="EMBL/GenBank/DDBJ databases">
        <title>Amycolatopsis taiwanensis NBRC 103393.</title>
        <authorList>
            <person name="Ichikawa N."/>
            <person name="Sato H."/>
            <person name="Tonouchi N."/>
        </authorList>
    </citation>
    <scope>NUCLEOTIDE SEQUENCE</scope>
    <source>
        <strain evidence="8">NBRC 103393</strain>
    </source>
</reference>
<accession>A0A9W6R3N4</accession>
<comment type="catalytic activity">
    <reaction evidence="1">
        <text>5-hydroxy-2-oxo-4-ureido-2,5-dihydro-1H-imidazole-5-carboxylate + H(+) = (S)-allantoin + CO2</text>
        <dbReference type="Rhea" id="RHEA:26301"/>
        <dbReference type="ChEBI" id="CHEBI:15378"/>
        <dbReference type="ChEBI" id="CHEBI:15678"/>
        <dbReference type="ChEBI" id="CHEBI:16526"/>
        <dbReference type="ChEBI" id="CHEBI:58639"/>
        <dbReference type="EC" id="4.1.1.97"/>
    </reaction>
</comment>
<evidence type="ECO:0000256" key="2">
    <source>
        <dbReference type="ARBA" id="ARBA00004754"/>
    </source>
</evidence>
<keyword evidence="5" id="KW-0210">Decarboxylase</keyword>
<comment type="pathway">
    <text evidence="2">Purine metabolism; urate degradation; (S)-allantoin from urate: step 3/3.</text>
</comment>
<dbReference type="GO" id="GO:0019628">
    <property type="term" value="P:urate catabolic process"/>
    <property type="evidence" value="ECO:0007669"/>
    <property type="project" value="TreeGrafter"/>
</dbReference>
<proteinExistence type="predicted"/>
<keyword evidence="6" id="KW-0456">Lyase</keyword>
<dbReference type="Pfam" id="PF09349">
    <property type="entry name" value="OHCU_decarbox"/>
    <property type="match status" value="1"/>
</dbReference>
<evidence type="ECO:0000256" key="3">
    <source>
        <dbReference type="ARBA" id="ARBA00012257"/>
    </source>
</evidence>
<dbReference type="InterPro" id="IPR036778">
    <property type="entry name" value="OHCU_decarboxylase_sf"/>
</dbReference>
<evidence type="ECO:0000256" key="6">
    <source>
        <dbReference type="ARBA" id="ARBA00023239"/>
    </source>
</evidence>
<dbReference type="SUPFAM" id="SSF158694">
    <property type="entry name" value="UraD-Like"/>
    <property type="match status" value="1"/>
</dbReference>
<dbReference type="PANTHER" id="PTHR43466">
    <property type="entry name" value="2-OXO-4-HYDROXY-4-CARBOXY-5-UREIDOIMIDAZOLINE DECARBOXYLASE-RELATED"/>
    <property type="match status" value="1"/>
</dbReference>
<protein>
    <recommendedName>
        <fullName evidence="3">2-oxo-4-hydroxy-4-carboxy-5-ureidoimidazoline decarboxylase</fullName>
        <ecNumber evidence="3">4.1.1.97</ecNumber>
    </recommendedName>
</protein>
<dbReference type="AlphaFoldDB" id="A0A9W6R3N4"/>
<evidence type="ECO:0000313" key="9">
    <source>
        <dbReference type="Proteomes" id="UP001165136"/>
    </source>
</evidence>
<keyword evidence="9" id="KW-1185">Reference proteome</keyword>
<evidence type="ECO:0000256" key="5">
    <source>
        <dbReference type="ARBA" id="ARBA00022793"/>
    </source>
</evidence>
<evidence type="ECO:0000259" key="7">
    <source>
        <dbReference type="Pfam" id="PF09349"/>
    </source>
</evidence>